<evidence type="ECO:0000313" key="1">
    <source>
        <dbReference type="EMBL" id="MFK0522857.1"/>
    </source>
</evidence>
<keyword evidence="2" id="KW-1185">Reference proteome</keyword>
<dbReference type="GO" id="GO:0016787">
    <property type="term" value="F:hydrolase activity"/>
    <property type="evidence" value="ECO:0007669"/>
    <property type="project" value="UniProtKB-KW"/>
</dbReference>
<sequence>MNQIRGIRRREAVDDHLNTQSVIECLEGIRASQLGNVRNIYVYLPPGYQEQTDRHYPVLYVHAGQRAFGPSGPGNETWHMDRAVDELIIAGRIEPLIMVGIAHVRPVTHNEFYHFIAPEREAISVGCSGVAYEHFIIHELKPLIDHRYRTLPDKSNTGLLGSSAAALCTLHMGMRNPEVFGKLVMMSPFLVDVQLDEMSDSGLLEEAMYRLPDKVPDVQMWMDIGDAEGLFLPSQVRKVAHELLERGIGTRDRMAFLEQPEACHQESDWGARVDLPLLYMFGEVGQPVALEMQGREIIGLSGGMNTCINARLHYDSGWVQSLLEGSYTTSHPDVLQVRPNGELVAVGPGSALITLTVGELSTTRQYTVIPELSALVEVCICAEVENEEEPAESIYGGMGMKLVRTGTGRYEGCYLVPRDSGFSFRFTRGFRRFETDKSGMPVANRVIRATDNMSVHYHIQSWDSSTVKAGTGGQ</sequence>
<reference evidence="1 2" key="1">
    <citation type="submission" date="2024-11" db="EMBL/GenBank/DDBJ databases">
        <title>Identification and Characterization of a Novel Fosfomycin Bacillithiol Transferase FosB8 in Paenibacillus illinoisensis.</title>
        <authorList>
            <person name="Lu W."/>
        </authorList>
    </citation>
    <scope>NUCLEOTIDE SEQUENCE [LARGE SCALE GENOMIC DNA]</scope>
    <source>
        <strain evidence="1 2">WP77</strain>
    </source>
</reference>
<gene>
    <name evidence="1" type="ORF">ACINKY_11690</name>
</gene>
<dbReference type="SUPFAM" id="SSF53474">
    <property type="entry name" value="alpha/beta-Hydrolases"/>
    <property type="match status" value="1"/>
</dbReference>
<keyword evidence="1" id="KW-0378">Hydrolase</keyword>
<accession>A0ABW8HV42</accession>
<dbReference type="Gene3D" id="3.40.50.1820">
    <property type="entry name" value="alpha/beta hydrolase"/>
    <property type="match status" value="1"/>
</dbReference>
<dbReference type="InterPro" id="IPR000801">
    <property type="entry name" value="Esterase-like"/>
</dbReference>
<dbReference type="Proteomes" id="UP001618531">
    <property type="component" value="Unassembled WGS sequence"/>
</dbReference>
<comment type="caution">
    <text evidence="1">The sequence shown here is derived from an EMBL/GenBank/DDBJ whole genome shotgun (WGS) entry which is preliminary data.</text>
</comment>
<name>A0ABW8HV42_9BACL</name>
<proteinExistence type="predicted"/>
<protein>
    <submittedName>
        <fullName evidence="1">Alpha/beta hydrolase</fullName>
    </submittedName>
</protein>
<dbReference type="PANTHER" id="PTHR48098">
    <property type="entry name" value="ENTEROCHELIN ESTERASE-RELATED"/>
    <property type="match status" value="1"/>
</dbReference>
<dbReference type="EMBL" id="JBIYSL010000002">
    <property type="protein sequence ID" value="MFK0522857.1"/>
    <property type="molecule type" value="Genomic_DNA"/>
</dbReference>
<dbReference type="Pfam" id="PF00756">
    <property type="entry name" value="Esterase"/>
    <property type="match status" value="1"/>
</dbReference>
<dbReference type="InterPro" id="IPR050583">
    <property type="entry name" value="Mycobacterial_A85_antigen"/>
</dbReference>
<organism evidence="1 2">
    <name type="scientific">Paenibacillus illinoisensis</name>
    <dbReference type="NCBI Taxonomy" id="59845"/>
    <lineage>
        <taxon>Bacteria</taxon>
        <taxon>Bacillati</taxon>
        <taxon>Bacillota</taxon>
        <taxon>Bacilli</taxon>
        <taxon>Bacillales</taxon>
        <taxon>Paenibacillaceae</taxon>
        <taxon>Paenibacillus</taxon>
    </lineage>
</organism>
<dbReference type="InterPro" id="IPR029058">
    <property type="entry name" value="AB_hydrolase_fold"/>
</dbReference>
<dbReference type="PANTHER" id="PTHR48098:SF6">
    <property type="entry name" value="FERRI-BACILLIBACTIN ESTERASE BESA"/>
    <property type="match status" value="1"/>
</dbReference>
<evidence type="ECO:0000313" key="2">
    <source>
        <dbReference type="Proteomes" id="UP001618531"/>
    </source>
</evidence>